<feature type="domain" description="Spore germination GerAC-like C-terminal" evidence="9">
    <location>
        <begin position="197"/>
        <end position="371"/>
    </location>
</feature>
<evidence type="ECO:0000256" key="3">
    <source>
        <dbReference type="ARBA" id="ARBA00022544"/>
    </source>
</evidence>
<evidence type="ECO:0000313" key="11">
    <source>
        <dbReference type="EMBL" id="MFC4353848.1"/>
    </source>
</evidence>
<evidence type="ECO:0000256" key="1">
    <source>
        <dbReference type="ARBA" id="ARBA00004635"/>
    </source>
</evidence>
<dbReference type="InterPro" id="IPR057336">
    <property type="entry name" value="GerAC_N"/>
</dbReference>
<protein>
    <submittedName>
        <fullName evidence="11">Ger(X)C family spore germination protein</fullName>
    </submittedName>
</protein>
<evidence type="ECO:0000256" key="7">
    <source>
        <dbReference type="ARBA" id="ARBA00023288"/>
    </source>
</evidence>
<dbReference type="Pfam" id="PF25198">
    <property type="entry name" value="Spore_GerAC_N"/>
    <property type="match status" value="1"/>
</dbReference>
<dbReference type="InterPro" id="IPR008844">
    <property type="entry name" value="Spore_GerAC-like"/>
</dbReference>
<proteinExistence type="inferred from homology"/>
<dbReference type="RefSeq" id="WP_378139650.1">
    <property type="nucleotide sequence ID" value="NZ_JBHSEF010000009.1"/>
</dbReference>
<evidence type="ECO:0000256" key="8">
    <source>
        <dbReference type="SAM" id="SignalP"/>
    </source>
</evidence>
<comment type="similarity">
    <text evidence="2">Belongs to the GerABKC lipoprotein family.</text>
</comment>
<gene>
    <name evidence="11" type="ORF">ACFO0S_02050</name>
</gene>
<feature type="domain" description="Spore germination protein N-terminal" evidence="10">
    <location>
        <begin position="23"/>
        <end position="188"/>
    </location>
</feature>
<dbReference type="PANTHER" id="PTHR35789:SF1">
    <property type="entry name" value="SPORE GERMINATION PROTEIN B3"/>
    <property type="match status" value="1"/>
</dbReference>
<dbReference type="NCBIfam" id="TIGR02887">
    <property type="entry name" value="spore_ger_x_C"/>
    <property type="match status" value="1"/>
</dbReference>
<evidence type="ECO:0000313" key="12">
    <source>
        <dbReference type="Proteomes" id="UP001595733"/>
    </source>
</evidence>
<dbReference type="PANTHER" id="PTHR35789">
    <property type="entry name" value="SPORE GERMINATION PROTEIN B3"/>
    <property type="match status" value="1"/>
</dbReference>
<feature type="chain" id="PRO_5046752589" evidence="8">
    <location>
        <begin position="22"/>
        <end position="374"/>
    </location>
</feature>
<reference evidence="12" key="1">
    <citation type="journal article" date="2019" name="Int. J. Syst. Evol. Microbiol.">
        <title>The Global Catalogue of Microorganisms (GCM) 10K type strain sequencing project: providing services to taxonomists for standard genome sequencing and annotation.</title>
        <authorList>
            <consortium name="The Broad Institute Genomics Platform"/>
            <consortium name="The Broad Institute Genome Sequencing Center for Infectious Disease"/>
            <person name="Wu L."/>
            <person name="Ma J."/>
        </authorList>
    </citation>
    <scope>NUCLEOTIDE SEQUENCE [LARGE SCALE GENOMIC DNA]</scope>
    <source>
        <strain evidence="12">CCUG 50353</strain>
    </source>
</reference>
<keyword evidence="6" id="KW-0564">Palmitate</keyword>
<keyword evidence="5" id="KW-0472">Membrane</keyword>
<evidence type="ECO:0000256" key="4">
    <source>
        <dbReference type="ARBA" id="ARBA00022729"/>
    </source>
</evidence>
<evidence type="ECO:0000256" key="2">
    <source>
        <dbReference type="ARBA" id="ARBA00007886"/>
    </source>
</evidence>
<name>A0ABV8UTP2_9BACL</name>
<dbReference type="Proteomes" id="UP001595733">
    <property type="component" value="Unassembled WGS sequence"/>
</dbReference>
<dbReference type="InterPro" id="IPR046953">
    <property type="entry name" value="Spore_GerAC-like_C"/>
</dbReference>
<evidence type="ECO:0000259" key="9">
    <source>
        <dbReference type="Pfam" id="PF05504"/>
    </source>
</evidence>
<keyword evidence="3" id="KW-0309">Germination</keyword>
<accession>A0ABV8UTP2</accession>
<feature type="signal peptide" evidence="8">
    <location>
        <begin position="1"/>
        <end position="21"/>
    </location>
</feature>
<comment type="subcellular location">
    <subcellularLocation>
        <location evidence="1">Membrane</location>
        <topology evidence="1">Lipid-anchor</topology>
    </subcellularLocation>
</comment>
<evidence type="ECO:0000256" key="5">
    <source>
        <dbReference type="ARBA" id="ARBA00023136"/>
    </source>
</evidence>
<dbReference type="EMBL" id="JBHSEF010000009">
    <property type="protein sequence ID" value="MFC4353848.1"/>
    <property type="molecule type" value="Genomic_DNA"/>
</dbReference>
<dbReference type="InterPro" id="IPR038501">
    <property type="entry name" value="Spore_GerAC_C_sf"/>
</dbReference>
<comment type="caution">
    <text evidence="11">The sequence shown here is derived from an EMBL/GenBank/DDBJ whole genome shotgun (WGS) entry which is preliminary data.</text>
</comment>
<keyword evidence="12" id="KW-1185">Reference proteome</keyword>
<organism evidence="11 12">
    <name type="scientific">Chryseomicrobium palamuruense</name>
    <dbReference type="NCBI Taxonomy" id="682973"/>
    <lineage>
        <taxon>Bacteria</taxon>
        <taxon>Bacillati</taxon>
        <taxon>Bacillota</taxon>
        <taxon>Bacilli</taxon>
        <taxon>Bacillales</taxon>
        <taxon>Caryophanaceae</taxon>
        <taxon>Chryseomicrobium</taxon>
    </lineage>
</organism>
<sequence length="374" mass="41670">MRKVKSLILSLLILLSLTGCAEQKRLEKVGLIMLVGYDLGEESSLSTTAVVRQVSPEFESNIEIISAENETSKGTRAIMNRKTSKKLVEGQLRVVLYGDELANQGIGNTLNGLTRDSDISGGIFMAVVEGETKKILESSYKDIGDIGQHIYKLLEQNMEEELIISSTLHEVSHDYHSIGKDISMPILSREGESITISGMALFNKGEMVGELPATDSFYLKLVRDHYDSGTFETQISTEDLEETEMEGLPSELSVVLATIKSKEKLELTNYEVPEFNLDISLNARILELNAEIDLGDPNKVVMIEKAISKSLSSEVSRVIRYCQDMNSDVFGLGQQYRSSVKNSELTEDKWKEMYQQAKVNVHVDLNILRTGTLD</sequence>
<evidence type="ECO:0000259" key="10">
    <source>
        <dbReference type="Pfam" id="PF25198"/>
    </source>
</evidence>
<dbReference type="PROSITE" id="PS51257">
    <property type="entry name" value="PROKAR_LIPOPROTEIN"/>
    <property type="match status" value="1"/>
</dbReference>
<evidence type="ECO:0000256" key="6">
    <source>
        <dbReference type="ARBA" id="ARBA00023139"/>
    </source>
</evidence>
<keyword evidence="7" id="KW-0449">Lipoprotein</keyword>
<keyword evidence="4 8" id="KW-0732">Signal</keyword>
<dbReference type="Gene3D" id="3.30.300.210">
    <property type="entry name" value="Nutrient germinant receptor protein C, domain 3"/>
    <property type="match status" value="1"/>
</dbReference>
<dbReference type="Pfam" id="PF05504">
    <property type="entry name" value="Spore_GerAC"/>
    <property type="match status" value="1"/>
</dbReference>